<sequence length="32" mass="3678">MIEMMSKAQQLLDLRADERSLEAGRRDIASDK</sequence>
<protein>
    <recommendedName>
        <fullName evidence="3">SLA2</fullName>
    </recommendedName>
</protein>
<accession>A0AAV1T4F5</accession>
<dbReference type="EMBL" id="CAKLBY020000024">
    <property type="protein sequence ID" value="CAK7901901.1"/>
    <property type="molecule type" value="Genomic_DNA"/>
</dbReference>
<reference evidence="1" key="1">
    <citation type="submission" date="2024-01" db="EMBL/GenBank/DDBJ databases">
        <authorList>
            <person name="Webb A."/>
        </authorList>
    </citation>
    <scope>NUCLEOTIDE SEQUENCE</scope>
    <source>
        <strain evidence="1">Pm1</strain>
    </source>
</reference>
<evidence type="ECO:0008006" key="3">
    <source>
        <dbReference type="Google" id="ProtNLM"/>
    </source>
</evidence>
<proteinExistence type="predicted"/>
<dbReference type="AlphaFoldDB" id="A0AAV1T4F5"/>
<evidence type="ECO:0000313" key="2">
    <source>
        <dbReference type="Proteomes" id="UP001162060"/>
    </source>
</evidence>
<name>A0AAV1T4F5_9STRA</name>
<evidence type="ECO:0000313" key="1">
    <source>
        <dbReference type="EMBL" id="CAK7901901.1"/>
    </source>
</evidence>
<gene>
    <name evidence="1" type="ORF">PM001_LOCUS2371</name>
</gene>
<comment type="caution">
    <text evidence="1">The sequence shown here is derived from an EMBL/GenBank/DDBJ whole genome shotgun (WGS) entry which is preliminary data.</text>
</comment>
<organism evidence="1 2">
    <name type="scientific">Peronospora matthiolae</name>
    <dbReference type="NCBI Taxonomy" id="2874970"/>
    <lineage>
        <taxon>Eukaryota</taxon>
        <taxon>Sar</taxon>
        <taxon>Stramenopiles</taxon>
        <taxon>Oomycota</taxon>
        <taxon>Peronosporomycetes</taxon>
        <taxon>Peronosporales</taxon>
        <taxon>Peronosporaceae</taxon>
        <taxon>Peronospora</taxon>
    </lineage>
</organism>
<dbReference type="Proteomes" id="UP001162060">
    <property type="component" value="Unassembled WGS sequence"/>
</dbReference>